<dbReference type="Proteomes" id="UP000034932">
    <property type="component" value="Unassembled WGS sequence"/>
</dbReference>
<proteinExistence type="predicted"/>
<dbReference type="EMBL" id="LBVW01000001">
    <property type="protein sequence ID" value="KKQ94558.1"/>
    <property type="molecule type" value="Genomic_DNA"/>
</dbReference>
<dbReference type="STRING" id="1618573.UT19_C0001G0095"/>
<reference evidence="1 2" key="1">
    <citation type="journal article" date="2015" name="Nature">
        <title>rRNA introns, odd ribosomes, and small enigmatic genomes across a large radiation of phyla.</title>
        <authorList>
            <person name="Brown C.T."/>
            <person name="Hug L.A."/>
            <person name="Thomas B.C."/>
            <person name="Sharon I."/>
            <person name="Castelle C.J."/>
            <person name="Singh A."/>
            <person name="Wilkins M.J."/>
            <person name="Williams K.H."/>
            <person name="Banfield J.F."/>
        </authorList>
    </citation>
    <scope>NUCLEOTIDE SEQUENCE [LARGE SCALE GENOMIC DNA]</scope>
</reference>
<gene>
    <name evidence="1" type="ORF">UT19_C0001G0095</name>
</gene>
<evidence type="ECO:0000313" key="1">
    <source>
        <dbReference type="EMBL" id="KKQ94558.1"/>
    </source>
</evidence>
<dbReference type="AlphaFoldDB" id="A0A0G0LRL3"/>
<protein>
    <recommendedName>
        <fullName evidence="3">Nucleotide-diphospho-sugar transferase domain-containing protein</fullName>
    </recommendedName>
</protein>
<accession>A0A0G0LRL3</accession>
<dbReference type="SUPFAM" id="SSF53448">
    <property type="entry name" value="Nucleotide-diphospho-sugar transferases"/>
    <property type="match status" value="1"/>
</dbReference>
<comment type="caution">
    <text evidence="1">The sequence shown here is derived from an EMBL/GenBank/DDBJ whole genome shotgun (WGS) entry which is preliminary data.</text>
</comment>
<dbReference type="InterPro" id="IPR029044">
    <property type="entry name" value="Nucleotide-diphossugar_trans"/>
</dbReference>
<name>A0A0G0LRL3_9BACT</name>
<organism evidence="1 2">
    <name type="scientific">Candidatus Woesebacteria bacterium GW2011_GWB1_39_10b</name>
    <dbReference type="NCBI Taxonomy" id="1618573"/>
    <lineage>
        <taxon>Bacteria</taxon>
        <taxon>Candidatus Woeseibacteriota</taxon>
    </lineage>
</organism>
<sequence length="254" mass="29889">MSKTKNISFVTPYLSGTKWLELHLASIRKFHLHADIVISAPDESARKIVERFGGRYFDNNRDYFQAIAFLFETAKHDTIVLSDCDTVLFAKIDYLAAKLKDFDLVGIEERIRHATKDRWFRFAPGYTDLTFIIFSRAKARANNPSWPHFPPFTPTPKNQNNEDHYTFCELMSKHYYLRPYTTTKYGLGNLIRDGDKNILWHQWFGSWEKRASFISEREREDNPYKNMAELIAAESRFLADYPQLDFSQVKKAFE</sequence>
<evidence type="ECO:0008006" key="3">
    <source>
        <dbReference type="Google" id="ProtNLM"/>
    </source>
</evidence>
<evidence type="ECO:0000313" key="2">
    <source>
        <dbReference type="Proteomes" id="UP000034932"/>
    </source>
</evidence>